<dbReference type="GO" id="GO:0019631">
    <property type="term" value="P:quinate catabolic process"/>
    <property type="evidence" value="ECO:0007669"/>
    <property type="project" value="TreeGrafter"/>
</dbReference>
<gene>
    <name evidence="8" type="primary">aroQ</name>
    <name evidence="9" type="ORF">BCR15_01350</name>
</gene>
<dbReference type="EMBL" id="MBQD01000011">
    <property type="protein sequence ID" value="OCL36539.1"/>
    <property type="molecule type" value="Genomic_DNA"/>
</dbReference>
<dbReference type="GO" id="GO:0009423">
    <property type="term" value="P:chorismate biosynthetic process"/>
    <property type="evidence" value="ECO:0007669"/>
    <property type="project" value="UniProtKB-UniRule"/>
</dbReference>
<comment type="catalytic activity">
    <reaction evidence="1 8">
        <text>3-dehydroquinate = 3-dehydroshikimate + H2O</text>
        <dbReference type="Rhea" id="RHEA:21096"/>
        <dbReference type="ChEBI" id="CHEBI:15377"/>
        <dbReference type="ChEBI" id="CHEBI:16630"/>
        <dbReference type="ChEBI" id="CHEBI:32364"/>
        <dbReference type="EC" id="4.2.1.10"/>
    </reaction>
</comment>
<comment type="pathway">
    <text evidence="2 8">Metabolic intermediate biosynthesis; chorismate biosynthesis; chorismate from D-erythrose 4-phosphate and phosphoenolpyruvate: step 3/7.</text>
</comment>
<feature type="active site" description="Proton donor" evidence="8">
    <location>
        <position position="99"/>
    </location>
</feature>
<dbReference type="EC" id="4.2.1.10" evidence="5 8"/>
<proteinExistence type="inferred from homology"/>
<dbReference type="GO" id="GO:0008652">
    <property type="term" value="P:amino acid biosynthetic process"/>
    <property type="evidence" value="ECO:0007669"/>
    <property type="project" value="UniProtKB-KW"/>
</dbReference>
<dbReference type="AlphaFoldDB" id="A0A1C0AQ84"/>
<dbReference type="Proteomes" id="UP000093501">
    <property type="component" value="Unassembled WGS sequence"/>
</dbReference>
<dbReference type="GO" id="GO:0003855">
    <property type="term" value="F:3-dehydroquinate dehydratase activity"/>
    <property type="evidence" value="ECO:0007669"/>
    <property type="project" value="UniProtKB-UniRule"/>
</dbReference>
<keyword evidence="10" id="KW-1185">Reference proteome</keyword>
<comment type="subunit">
    <text evidence="4 8">Homododecamer.</text>
</comment>
<keyword evidence="8" id="KW-0028">Amino-acid biosynthesis</keyword>
<evidence type="ECO:0000256" key="6">
    <source>
        <dbReference type="ARBA" id="ARBA00023141"/>
    </source>
</evidence>
<comment type="similarity">
    <text evidence="3 8">Belongs to the type-II 3-dehydroquinase family.</text>
</comment>
<dbReference type="CDD" id="cd00466">
    <property type="entry name" value="DHQase_II"/>
    <property type="match status" value="1"/>
</dbReference>
<dbReference type="Pfam" id="PF01220">
    <property type="entry name" value="DHquinase_II"/>
    <property type="match status" value="1"/>
</dbReference>
<feature type="active site" description="Proton acceptor" evidence="8">
    <location>
        <position position="23"/>
    </location>
</feature>
<reference evidence="10" key="1">
    <citation type="submission" date="2016-07" db="EMBL/GenBank/DDBJ databases">
        <authorList>
            <person name="Florea S."/>
            <person name="Webb J.S."/>
            <person name="Jaromczyk J."/>
            <person name="Schardl C.L."/>
        </authorList>
    </citation>
    <scope>NUCLEOTIDE SEQUENCE [LARGE SCALE GENOMIC DNA]</scope>
    <source>
        <strain evidence="10">IPBSL-7</strain>
    </source>
</reference>
<dbReference type="PANTHER" id="PTHR21272:SF3">
    <property type="entry name" value="CATABOLIC 3-DEHYDROQUINASE"/>
    <property type="match status" value="1"/>
</dbReference>
<feature type="binding site" evidence="8">
    <location>
        <position position="87"/>
    </location>
    <ligand>
        <name>substrate</name>
    </ligand>
</feature>
<protein>
    <recommendedName>
        <fullName evidence="5 8">3-dehydroquinate dehydratase</fullName>
        <shortName evidence="8">3-dehydroquinase</shortName>
        <ecNumber evidence="5 8">4.2.1.10</ecNumber>
    </recommendedName>
    <alternativeName>
        <fullName evidence="8">Type II DHQase</fullName>
    </alternativeName>
</protein>
<dbReference type="InterPro" id="IPR036441">
    <property type="entry name" value="DHquinase_II_sf"/>
</dbReference>
<dbReference type="GO" id="GO:0009073">
    <property type="term" value="P:aromatic amino acid family biosynthetic process"/>
    <property type="evidence" value="ECO:0007669"/>
    <property type="project" value="UniProtKB-KW"/>
</dbReference>
<keyword evidence="6 8" id="KW-0057">Aromatic amino acid biosynthesis</keyword>
<dbReference type="Gene3D" id="3.40.50.9100">
    <property type="entry name" value="Dehydroquinase, class II"/>
    <property type="match status" value="1"/>
</dbReference>
<name>A0A1C0AQ84_9ACTN</name>
<dbReference type="NCBIfam" id="NF003805">
    <property type="entry name" value="PRK05395.1-2"/>
    <property type="match status" value="1"/>
</dbReference>
<dbReference type="HAMAP" id="MF_00169">
    <property type="entry name" value="AroQ"/>
    <property type="match status" value="1"/>
</dbReference>
<evidence type="ECO:0000313" key="9">
    <source>
        <dbReference type="EMBL" id="OCL36539.1"/>
    </source>
</evidence>
<feature type="binding site" evidence="8">
    <location>
        <position position="110"/>
    </location>
    <ligand>
        <name>substrate</name>
    </ligand>
</feature>
<evidence type="ECO:0000256" key="1">
    <source>
        <dbReference type="ARBA" id="ARBA00001864"/>
    </source>
</evidence>
<accession>A0A1C0AQ84</accession>
<dbReference type="InterPro" id="IPR001874">
    <property type="entry name" value="DHquinase_II"/>
</dbReference>
<evidence type="ECO:0000256" key="2">
    <source>
        <dbReference type="ARBA" id="ARBA00004902"/>
    </source>
</evidence>
<feature type="binding site" evidence="8">
    <location>
        <begin position="100"/>
        <end position="101"/>
    </location>
    <ligand>
        <name>substrate</name>
    </ligand>
</feature>
<dbReference type="InterPro" id="IPR018509">
    <property type="entry name" value="DHquinase_II_CS"/>
</dbReference>
<evidence type="ECO:0000256" key="5">
    <source>
        <dbReference type="ARBA" id="ARBA00012060"/>
    </source>
</evidence>
<evidence type="ECO:0000256" key="3">
    <source>
        <dbReference type="ARBA" id="ARBA00011037"/>
    </source>
</evidence>
<dbReference type="SUPFAM" id="SSF52304">
    <property type="entry name" value="Type II 3-dehydroquinate dehydratase"/>
    <property type="match status" value="1"/>
</dbReference>
<organism evidence="9 10">
    <name type="scientific">Tessaracoccus lapidicaptus</name>
    <dbReference type="NCBI Taxonomy" id="1427523"/>
    <lineage>
        <taxon>Bacteria</taxon>
        <taxon>Bacillati</taxon>
        <taxon>Actinomycetota</taxon>
        <taxon>Actinomycetes</taxon>
        <taxon>Propionibacteriales</taxon>
        <taxon>Propionibacteriaceae</taxon>
        <taxon>Tessaracoccus</taxon>
    </lineage>
</organism>
<sequence length="148" mass="15458">MNTVLVLNGPNLGRLGTRQPEVYGGTTHADLAEHLVETGRGMGLEVEVRQTDHEGEMIAWLHEAADTGAAVVLNAGAWTHYSYAVADAAALVSRYVEVHISNVHAREEFRSHSVLSAKASGIIIGCGVGGYDLALAHLAATGEASTAG</sequence>
<feature type="binding site" evidence="8">
    <location>
        <position position="80"/>
    </location>
    <ligand>
        <name>substrate</name>
    </ligand>
</feature>
<dbReference type="PIRSF" id="PIRSF001399">
    <property type="entry name" value="DHquinase_II"/>
    <property type="match status" value="1"/>
</dbReference>
<feature type="binding site" evidence="8">
    <location>
        <position position="74"/>
    </location>
    <ligand>
        <name>substrate</name>
    </ligand>
</feature>
<dbReference type="RefSeq" id="WP_068750877.1">
    <property type="nucleotide sequence ID" value="NZ_JBDXXE010000041.1"/>
</dbReference>
<comment type="function">
    <text evidence="8">Catalyzes a trans-dehydration via an enolate intermediate.</text>
</comment>
<dbReference type="PROSITE" id="PS01029">
    <property type="entry name" value="DEHYDROQUINASE_II"/>
    <property type="match status" value="1"/>
</dbReference>
<dbReference type="UniPathway" id="UPA00053">
    <property type="reaction ID" value="UER00086"/>
</dbReference>
<evidence type="ECO:0000256" key="4">
    <source>
        <dbReference type="ARBA" id="ARBA00011193"/>
    </source>
</evidence>
<evidence type="ECO:0000256" key="8">
    <source>
        <dbReference type="HAMAP-Rule" id="MF_00169"/>
    </source>
</evidence>
<evidence type="ECO:0000313" key="10">
    <source>
        <dbReference type="Proteomes" id="UP000093501"/>
    </source>
</evidence>
<evidence type="ECO:0000256" key="7">
    <source>
        <dbReference type="ARBA" id="ARBA00023239"/>
    </source>
</evidence>
<dbReference type="NCBIfam" id="NF003807">
    <property type="entry name" value="PRK05395.1-4"/>
    <property type="match status" value="1"/>
</dbReference>
<dbReference type="PANTHER" id="PTHR21272">
    <property type="entry name" value="CATABOLIC 3-DEHYDROQUINASE"/>
    <property type="match status" value="1"/>
</dbReference>
<keyword evidence="7 8" id="KW-0456">Lyase</keyword>
<comment type="caution">
    <text evidence="9">The sequence shown here is derived from an EMBL/GenBank/DDBJ whole genome shotgun (WGS) entry which is preliminary data.</text>
</comment>
<feature type="site" description="Transition state stabilizer" evidence="8">
    <location>
        <position position="18"/>
    </location>
</feature>